<dbReference type="Gramene" id="AET5Gv20789100.1">
    <property type="protein sequence ID" value="AET5Gv20789100.1"/>
    <property type="gene ID" value="AET5Gv20789100"/>
</dbReference>
<evidence type="ECO:0000313" key="2">
    <source>
        <dbReference type="EnsemblPlants" id="AET5Gv20789100.1"/>
    </source>
</evidence>
<keyword evidence="3" id="KW-1185">Reference proteome</keyword>
<name>A0A453LI50_AEGTS</name>
<dbReference type="Proteomes" id="UP000015105">
    <property type="component" value="Chromosome 5D"/>
</dbReference>
<accession>A0A453LI50</accession>
<dbReference type="InterPro" id="IPR056594">
    <property type="entry name" value="AT5G49610-like_b-prop"/>
</dbReference>
<proteinExistence type="predicted"/>
<protein>
    <recommendedName>
        <fullName evidence="1">F-box protein AT5G49610-like beta-propeller domain-containing protein</fullName>
    </recommendedName>
</protein>
<sequence length="497" mass="55755">RRRWRRRSLIQRPAATATAITAIGDDLLREIFLRLPSLPSLVRAALACRTFLRVVRTSPDFRRRFLAVHPPQILGFFDHPLRRRGIPAFVPFRSSSDPDLAAVVSGADFLLTRLPEDSGDPGWEMNSTCCSYLVLHNHKTKQLAAYNPLTRALDIFPCPAQEANCHPRYLACHITVSEEDPRSFRLVCVRCRRRRRRTLARFSVFSSDSREWQSFPWVDTSTPTPQLSSSSSTSTNNALTNGCVYWKHRNQVYVVVLNTATLRMCRMDLPPNMKEDCTEFRLGQTKDGYLCMAYKDHPDANKEVLSVCCWSADGDGTNRLMTHKVFPKSTFVDAAMCSTEDDVMMEVSAVIDGFVFLSINYARWNECLVSFCLETENVNKLIGHTYYCGMHPYIMPWPPSLVGNQEDLEIKVTGDNVADDGPVGTEGTPSVLAITLQSYKEALINGDGAKVAEIEAFLLSIEDEKKSLVAELTTARDCISRISAGIDGYRGGAEREG</sequence>
<dbReference type="Pfam" id="PF23635">
    <property type="entry name" value="Beta-prop_AT5G49610-like"/>
    <property type="match status" value="1"/>
</dbReference>
<reference evidence="2" key="4">
    <citation type="submission" date="2019-03" db="UniProtKB">
        <authorList>
            <consortium name="EnsemblPlants"/>
        </authorList>
    </citation>
    <scope>IDENTIFICATION</scope>
</reference>
<dbReference type="InterPro" id="IPR036047">
    <property type="entry name" value="F-box-like_dom_sf"/>
</dbReference>
<dbReference type="AlphaFoldDB" id="A0A453LI50"/>
<reference evidence="3" key="1">
    <citation type="journal article" date="2014" name="Science">
        <title>Ancient hybridizations among the ancestral genomes of bread wheat.</title>
        <authorList>
            <consortium name="International Wheat Genome Sequencing Consortium,"/>
            <person name="Marcussen T."/>
            <person name="Sandve S.R."/>
            <person name="Heier L."/>
            <person name="Spannagl M."/>
            <person name="Pfeifer M."/>
            <person name="Jakobsen K.S."/>
            <person name="Wulff B.B."/>
            <person name="Steuernagel B."/>
            <person name="Mayer K.F."/>
            <person name="Olsen O.A."/>
        </authorList>
    </citation>
    <scope>NUCLEOTIDE SEQUENCE [LARGE SCALE GENOMIC DNA]</scope>
    <source>
        <strain evidence="3">cv. AL8/78</strain>
    </source>
</reference>
<evidence type="ECO:0000313" key="3">
    <source>
        <dbReference type="Proteomes" id="UP000015105"/>
    </source>
</evidence>
<reference evidence="2" key="5">
    <citation type="journal article" date="2021" name="G3 (Bethesda)">
        <title>Aegilops tauschii genome assembly Aet v5.0 features greater sequence contiguity and improved annotation.</title>
        <authorList>
            <person name="Wang L."/>
            <person name="Zhu T."/>
            <person name="Rodriguez J.C."/>
            <person name="Deal K.R."/>
            <person name="Dubcovsky J."/>
            <person name="McGuire P.E."/>
            <person name="Lux T."/>
            <person name="Spannagl M."/>
            <person name="Mayer K.F.X."/>
            <person name="Baldrich P."/>
            <person name="Meyers B.C."/>
            <person name="Huo N."/>
            <person name="Gu Y.Q."/>
            <person name="Zhou H."/>
            <person name="Devos K.M."/>
            <person name="Bennetzen J.L."/>
            <person name="Unver T."/>
            <person name="Budak H."/>
            <person name="Gulick P.J."/>
            <person name="Galiba G."/>
            <person name="Kalapos B."/>
            <person name="Nelson D.R."/>
            <person name="Li P."/>
            <person name="You F.M."/>
            <person name="Luo M.C."/>
            <person name="Dvorak J."/>
        </authorList>
    </citation>
    <scope>NUCLEOTIDE SEQUENCE [LARGE SCALE GENOMIC DNA]</scope>
    <source>
        <strain evidence="2">cv. AL8/78</strain>
    </source>
</reference>
<reference evidence="3" key="2">
    <citation type="journal article" date="2017" name="Nat. Plants">
        <title>The Aegilops tauschii genome reveals multiple impacts of transposons.</title>
        <authorList>
            <person name="Zhao G."/>
            <person name="Zou C."/>
            <person name="Li K."/>
            <person name="Wang K."/>
            <person name="Li T."/>
            <person name="Gao L."/>
            <person name="Zhang X."/>
            <person name="Wang H."/>
            <person name="Yang Z."/>
            <person name="Liu X."/>
            <person name="Jiang W."/>
            <person name="Mao L."/>
            <person name="Kong X."/>
            <person name="Jiao Y."/>
            <person name="Jia J."/>
        </authorList>
    </citation>
    <scope>NUCLEOTIDE SEQUENCE [LARGE SCALE GENOMIC DNA]</scope>
    <source>
        <strain evidence="3">cv. AL8/78</strain>
    </source>
</reference>
<organism evidence="2 3">
    <name type="scientific">Aegilops tauschii subsp. strangulata</name>
    <name type="common">Goatgrass</name>
    <dbReference type="NCBI Taxonomy" id="200361"/>
    <lineage>
        <taxon>Eukaryota</taxon>
        <taxon>Viridiplantae</taxon>
        <taxon>Streptophyta</taxon>
        <taxon>Embryophyta</taxon>
        <taxon>Tracheophyta</taxon>
        <taxon>Spermatophyta</taxon>
        <taxon>Magnoliopsida</taxon>
        <taxon>Liliopsida</taxon>
        <taxon>Poales</taxon>
        <taxon>Poaceae</taxon>
        <taxon>BOP clade</taxon>
        <taxon>Pooideae</taxon>
        <taxon>Triticodae</taxon>
        <taxon>Triticeae</taxon>
        <taxon>Triticinae</taxon>
        <taxon>Aegilops</taxon>
    </lineage>
</organism>
<feature type="domain" description="F-box protein AT5G49610-like beta-propeller" evidence="1">
    <location>
        <begin position="134"/>
        <end position="400"/>
    </location>
</feature>
<evidence type="ECO:0000259" key="1">
    <source>
        <dbReference type="Pfam" id="PF23635"/>
    </source>
</evidence>
<dbReference type="EnsemblPlants" id="AET5Gv20789100.1">
    <property type="protein sequence ID" value="AET5Gv20789100.1"/>
    <property type="gene ID" value="AET5Gv20789100"/>
</dbReference>
<dbReference type="STRING" id="200361.A0A453LI50"/>
<dbReference type="SUPFAM" id="SSF81383">
    <property type="entry name" value="F-box domain"/>
    <property type="match status" value="1"/>
</dbReference>
<dbReference type="PANTHER" id="PTHR33207">
    <property type="entry name" value="F-BOX DOMAIN CONTAINING PROTEIN-RELATED"/>
    <property type="match status" value="1"/>
</dbReference>
<reference evidence="2" key="3">
    <citation type="journal article" date="2017" name="Nature">
        <title>Genome sequence of the progenitor of the wheat D genome Aegilops tauschii.</title>
        <authorList>
            <person name="Luo M.C."/>
            <person name="Gu Y.Q."/>
            <person name="Puiu D."/>
            <person name="Wang H."/>
            <person name="Twardziok S.O."/>
            <person name="Deal K.R."/>
            <person name="Huo N."/>
            <person name="Zhu T."/>
            <person name="Wang L."/>
            <person name="Wang Y."/>
            <person name="McGuire P.E."/>
            <person name="Liu S."/>
            <person name="Long H."/>
            <person name="Ramasamy R.K."/>
            <person name="Rodriguez J.C."/>
            <person name="Van S.L."/>
            <person name="Yuan L."/>
            <person name="Wang Z."/>
            <person name="Xia Z."/>
            <person name="Xiao L."/>
            <person name="Anderson O.D."/>
            <person name="Ouyang S."/>
            <person name="Liang Y."/>
            <person name="Zimin A.V."/>
            <person name="Pertea G."/>
            <person name="Qi P."/>
            <person name="Bennetzen J.L."/>
            <person name="Dai X."/>
            <person name="Dawson M.W."/>
            <person name="Muller H.G."/>
            <person name="Kugler K."/>
            <person name="Rivarola-Duarte L."/>
            <person name="Spannagl M."/>
            <person name="Mayer K.F.X."/>
            <person name="Lu F.H."/>
            <person name="Bevan M.W."/>
            <person name="Leroy P."/>
            <person name="Li P."/>
            <person name="You F.M."/>
            <person name="Sun Q."/>
            <person name="Liu Z."/>
            <person name="Lyons E."/>
            <person name="Wicker T."/>
            <person name="Salzberg S.L."/>
            <person name="Devos K.M."/>
            <person name="Dvorak J."/>
        </authorList>
    </citation>
    <scope>NUCLEOTIDE SEQUENCE [LARGE SCALE GENOMIC DNA]</scope>
    <source>
        <strain evidence="2">cv. AL8/78</strain>
    </source>
</reference>